<evidence type="ECO:0000313" key="1">
    <source>
        <dbReference type="EMBL" id="QBM91432.1"/>
    </source>
</evidence>
<proteinExistence type="predicted"/>
<evidence type="ECO:0008006" key="2">
    <source>
        <dbReference type="Google" id="ProtNLM"/>
    </source>
</evidence>
<name>A0A482EVJ0_SALSP</name>
<accession>A0A482EVJ0</accession>
<dbReference type="Gene3D" id="1.20.120.1870">
    <property type="entry name" value="Fic/DOC protein, Fido domain"/>
    <property type="match status" value="1"/>
</dbReference>
<gene>
    <name evidence="1" type="ORF">NNIBIDOC_00102</name>
</gene>
<dbReference type="InterPro" id="IPR053737">
    <property type="entry name" value="Type_II_TA_Toxin"/>
</dbReference>
<dbReference type="EMBL" id="MK356558">
    <property type="protein sequence ID" value="QBM91432.1"/>
    <property type="molecule type" value="Genomic_DNA"/>
</dbReference>
<organism evidence="1">
    <name type="scientific">Salmonella sp</name>
    <dbReference type="NCBI Taxonomy" id="599"/>
    <lineage>
        <taxon>Bacteria</taxon>
        <taxon>Pseudomonadati</taxon>
        <taxon>Pseudomonadota</taxon>
        <taxon>Gammaproteobacteria</taxon>
        <taxon>Enterobacterales</taxon>
        <taxon>Enterobacteriaceae</taxon>
        <taxon>Salmonella</taxon>
    </lineage>
</organism>
<keyword evidence="1" id="KW-0614">Plasmid</keyword>
<dbReference type="AlphaFoldDB" id="A0A482EVJ0"/>
<reference evidence="1" key="1">
    <citation type="submission" date="2019-01" db="EMBL/GenBank/DDBJ databases">
        <title>Salmonella strain 1423 plasmid sequences.</title>
        <authorList>
            <person name="Chen K."/>
            <person name="Chen S."/>
        </authorList>
    </citation>
    <scope>NUCLEOTIDE SEQUENCE</scope>
    <source>
        <strain evidence="1">Sa1423</strain>
        <plasmid evidence="1">pSa1423-160k</plasmid>
    </source>
</reference>
<sequence length="139" mass="15015">MLKPGRLKSPAGREPAVISKATLKPLQRRTLDRELHPCLTPRTPPTGNWLTDNEAYVTGELIALHDANMALLVACRGMSDPGRAGPLSGEFRRVAEISDLFRGVSATYGGYSEGHIFNDANKRTALNSALLFRAQGSGI</sequence>
<protein>
    <recommendedName>
        <fullName evidence="2">Fido domain-containing protein</fullName>
    </recommendedName>
</protein>
<geneLocation type="plasmid" evidence="1">
    <name>pSa1423-160k</name>
</geneLocation>